<organism evidence="1 2">
    <name type="scientific">Pocillopora damicornis</name>
    <name type="common">Cauliflower coral</name>
    <name type="synonym">Millepora damicornis</name>
    <dbReference type="NCBI Taxonomy" id="46731"/>
    <lineage>
        <taxon>Eukaryota</taxon>
        <taxon>Metazoa</taxon>
        <taxon>Cnidaria</taxon>
        <taxon>Anthozoa</taxon>
        <taxon>Hexacorallia</taxon>
        <taxon>Scleractinia</taxon>
        <taxon>Astrocoeniina</taxon>
        <taxon>Pocilloporidae</taxon>
        <taxon>Pocillopora</taxon>
    </lineage>
</organism>
<reference evidence="1 2" key="1">
    <citation type="journal article" date="2018" name="Sci. Rep.">
        <title>Comparative analysis of the Pocillopora damicornis genome highlights role of immune system in coral evolution.</title>
        <authorList>
            <person name="Cunning R."/>
            <person name="Bay R.A."/>
            <person name="Gillette P."/>
            <person name="Baker A.C."/>
            <person name="Traylor-Knowles N."/>
        </authorList>
    </citation>
    <scope>NUCLEOTIDE SEQUENCE [LARGE SCALE GENOMIC DNA]</scope>
    <source>
        <strain evidence="1">RSMAS</strain>
        <tissue evidence="1">Whole animal</tissue>
    </source>
</reference>
<evidence type="ECO:0000313" key="1">
    <source>
        <dbReference type="EMBL" id="RMX48560.1"/>
    </source>
</evidence>
<gene>
    <name evidence="1" type="ORF">pdam_00019413</name>
</gene>
<dbReference type="EMBL" id="RCHS01002251">
    <property type="protein sequence ID" value="RMX48560.1"/>
    <property type="molecule type" value="Genomic_DNA"/>
</dbReference>
<keyword evidence="2" id="KW-1185">Reference proteome</keyword>
<protein>
    <submittedName>
        <fullName evidence="1">Uncharacterized protein</fullName>
    </submittedName>
</protein>
<comment type="caution">
    <text evidence="1">The sequence shown here is derived from an EMBL/GenBank/DDBJ whole genome shotgun (WGS) entry which is preliminary data.</text>
</comment>
<proteinExistence type="predicted"/>
<accession>A0A3M6U4G6</accession>
<dbReference type="AlphaFoldDB" id="A0A3M6U4G6"/>
<evidence type="ECO:0000313" key="2">
    <source>
        <dbReference type="Proteomes" id="UP000275408"/>
    </source>
</evidence>
<feature type="non-terminal residue" evidence="1">
    <location>
        <position position="75"/>
    </location>
</feature>
<sequence length="75" mass="8789">MKIGGDLLLPVDNDFRSFRLDNNGFWYYKPGQSPATATDGRGNKICDPRKTVYEPHEFFRFMYAERWSTPSGKFF</sequence>
<dbReference type="Proteomes" id="UP000275408">
    <property type="component" value="Unassembled WGS sequence"/>
</dbReference>
<name>A0A3M6U4G6_POCDA</name>